<keyword evidence="8" id="KW-0456">Lyase</keyword>
<dbReference type="InterPro" id="IPR050136">
    <property type="entry name" value="FA_oxidation_alpha_subunit"/>
</dbReference>
<accession>A0ABV7NMM0</accession>
<evidence type="ECO:0000256" key="5">
    <source>
        <dbReference type="ARBA" id="ARBA00023002"/>
    </source>
</evidence>
<dbReference type="RefSeq" id="WP_380799185.1">
    <property type="nucleotide sequence ID" value="NZ_JBHRVU010000005.1"/>
</dbReference>
<dbReference type="InterPro" id="IPR036291">
    <property type="entry name" value="NAD(P)-bd_dom_sf"/>
</dbReference>
<comment type="caution">
    <text evidence="13">The sequence shown here is derived from an EMBL/GenBank/DDBJ whole genome shotgun (WGS) entry which is preliminary data.</text>
</comment>
<dbReference type="Gene3D" id="3.90.226.10">
    <property type="entry name" value="2-enoyl-CoA Hydratase, Chain A, domain 1"/>
    <property type="match status" value="1"/>
</dbReference>
<keyword evidence="9" id="KW-0511">Multifunctional enzyme</keyword>
<comment type="catalytic activity">
    <reaction evidence="10">
        <text>a (3S)-3-hydroxyacyl-CoA + NAD(+) = a 3-oxoacyl-CoA + NADH + H(+)</text>
        <dbReference type="Rhea" id="RHEA:22432"/>
        <dbReference type="ChEBI" id="CHEBI:15378"/>
        <dbReference type="ChEBI" id="CHEBI:57318"/>
        <dbReference type="ChEBI" id="CHEBI:57540"/>
        <dbReference type="ChEBI" id="CHEBI:57945"/>
        <dbReference type="ChEBI" id="CHEBI:90726"/>
        <dbReference type="EC" id="1.1.1.35"/>
    </reaction>
</comment>
<evidence type="ECO:0000259" key="11">
    <source>
        <dbReference type="Pfam" id="PF00725"/>
    </source>
</evidence>
<evidence type="ECO:0000256" key="4">
    <source>
        <dbReference type="ARBA" id="ARBA00022963"/>
    </source>
</evidence>
<evidence type="ECO:0000256" key="6">
    <source>
        <dbReference type="ARBA" id="ARBA00023027"/>
    </source>
</evidence>
<dbReference type="SUPFAM" id="SSF52096">
    <property type="entry name" value="ClpP/crotonase"/>
    <property type="match status" value="1"/>
</dbReference>
<dbReference type="EMBL" id="JBHRVU010000005">
    <property type="protein sequence ID" value="MFC3444316.1"/>
    <property type="molecule type" value="Genomic_DNA"/>
</dbReference>
<comment type="similarity">
    <text evidence="2">In the central section; belongs to the 3-hydroxyacyl-CoA dehydrogenase family.</text>
</comment>
<evidence type="ECO:0000256" key="9">
    <source>
        <dbReference type="ARBA" id="ARBA00023268"/>
    </source>
</evidence>
<keyword evidence="4" id="KW-0442">Lipid degradation</keyword>
<evidence type="ECO:0000313" key="13">
    <source>
        <dbReference type="EMBL" id="MFC3444316.1"/>
    </source>
</evidence>
<keyword evidence="14" id="KW-1185">Reference proteome</keyword>
<dbReference type="Pfam" id="PF02737">
    <property type="entry name" value="3HCDH_N"/>
    <property type="match status" value="1"/>
</dbReference>
<dbReference type="Proteomes" id="UP001595681">
    <property type="component" value="Unassembled WGS sequence"/>
</dbReference>
<dbReference type="InterPro" id="IPR029045">
    <property type="entry name" value="ClpP/crotonase-like_dom_sf"/>
</dbReference>
<dbReference type="SUPFAM" id="SSF48179">
    <property type="entry name" value="6-phosphogluconate dehydrogenase C-terminal domain-like"/>
    <property type="match status" value="2"/>
</dbReference>
<dbReference type="SUPFAM" id="SSF51735">
    <property type="entry name" value="NAD(P)-binding Rossmann-fold domains"/>
    <property type="match status" value="1"/>
</dbReference>
<comment type="pathway">
    <text evidence="1">Lipid metabolism; fatty acid beta-oxidation.</text>
</comment>
<dbReference type="Pfam" id="PF00378">
    <property type="entry name" value="ECH_1"/>
    <property type="match status" value="1"/>
</dbReference>
<gene>
    <name evidence="13" type="ORF">ACFOKF_24520</name>
</gene>
<dbReference type="InterPro" id="IPR001753">
    <property type="entry name" value="Enoyl-CoA_hydra/iso"/>
</dbReference>
<evidence type="ECO:0000256" key="10">
    <source>
        <dbReference type="ARBA" id="ARBA00049556"/>
    </source>
</evidence>
<keyword evidence="5" id="KW-0560">Oxidoreductase</keyword>
<evidence type="ECO:0000256" key="2">
    <source>
        <dbReference type="ARBA" id="ARBA00007005"/>
    </source>
</evidence>
<dbReference type="Pfam" id="PF00725">
    <property type="entry name" value="3HCDH"/>
    <property type="match status" value="1"/>
</dbReference>
<dbReference type="Gene3D" id="3.40.50.720">
    <property type="entry name" value="NAD(P)-binding Rossmann-like Domain"/>
    <property type="match status" value="1"/>
</dbReference>
<dbReference type="InterPro" id="IPR006176">
    <property type="entry name" value="3-OHacyl-CoA_DH_NAD-bd"/>
</dbReference>
<name>A0ABV7NMM0_9SPHN</name>
<dbReference type="InterPro" id="IPR006108">
    <property type="entry name" value="3HC_DH_C"/>
</dbReference>
<dbReference type="PANTHER" id="PTHR43612">
    <property type="entry name" value="TRIFUNCTIONAL ENZYME SUBUNIT ALPHA"/>
    <property type="match status" value="1"/>
</dbReference>
<evidence type="ECO:0000256" key="3">
    <source>
        <dbReference type="ARBA" id="ARBA00022832"/>
    </source>
</evidence>
<feature type="domain" description="3-hydroxyacyl-CoA dehydrogenase NAD binding" evidence="12">
    <location>
        <begin position="315"/>
        <end position="493"/>
    </location>
</feature>
<dbReference type="CDD" id="cd06558">
    <property type="entry name" value="crotonase-like"/>
    <property type="match status" value="1"/>
</dbReference>
<protein>
    <submittedName>
        <fullName evidence="13">3-hydroxyacyl-CoA dehydrogenase NAD-binding domain-containing protein</fullName>
    </submittedName>
</protein>
<dbReference type="Gene3D" id="1.10.1040.50">
    <property type="match status" value="1"/>
</dbReference>
<feature type="domain" description="3-hydroxyacyl-CoA dehydrogenase C-terminal" evidence="11">
    <location>
        <begin position="496"/>
        <end position="593"/>
    </location>
</feature>
<evidence type="ECO:0000256" key="7">
    <source>
        <dbReference type="ARBA" id="ARBA00023098"/>
    </source>
</evidence>
<organism evidence="13 14">
    <name type="scientific">Sphingobium rhizovicinum</name>
    <dbReference type="NCBI Taxonomy" id="432308"/>
    <lineage>
        <taxon>Bacteria</taxon>
        <taxon>Pseudomonadati</taxon>
        <taxon>Pseudomonadota</taxon>
        <taxon>Alphaproteobacteria</taxon>
        <taxon>Sphingomonadales</taxon>
        <taxon>Sphingomonadaceae</taxon>
        <taxon>Sphingobium</taxon>
    </lineage>
</organism>
<sequence>MKTMRLEKAEDGFAILTLDAEGSMNVVNDAFIADMEAATKQIIEDDGIKGVILTSGKKTFMAGADLKQLVNGFGTLTPQEAYAFAKRATDMHRAIERSGKPWVAAINGLALGGGFELALACHRRILVDDAKAQVGLPEVNVGLLPGSGGTVRLGIIAGMKTALDLLLSGRSVGPQEALKLKIVDEVVPADKLIDAAKSWLATCPDPVKPWDVKGWTPPQKKGLTVPEDSGAYMMYTGGLAKVGYNQPAPAAILNAVFHGMQLPFDKALAVEGKYFAKLLTDPVARNIIRTTFISKQGAEKGARRPEGFPKFEARKVGVLGAGMMGAGIAFVSANAGIDVVLIDRDVPTAQKGKDYSAKVLGKLVEKGKLTQDKADAVLARITPTDDFALLDGCDMVVEAVFEDTAIKAETTKKAEAILPTQAIFASNTSTLPISQLAQASRSPDQFIGLHFFSPVDRMGLVEVIMGQQTSKETLAKGLDFIAQLRKTPIVVNDSRGFYTSRVFQMLIHEGAAMLAEGVPPAVIENAAKAVGMPVGPLALLDELTLDLPLKIVDQAISEEGDKYTPPAGTAVMRRMKDEIGRSSRKAGGAFYDYPEGGKKHLWKGLADHFPVKQDWDVEELKKRYLYAQAMETARCLEENVLETPQDADLGAIYGWGFPTWTGGTISYIDTIGLKTFVEESDRLAQLYGPRFLPSAWLRDKAAKGEDFYAPASATRVKEPMPA</sequence>
<dbReference type="InterPro" id="IPR008927">
    <property type="entry name" value="6-PGluconate_DH-like_C_sf"/>
</dbReference>
<proteinExistence type="inferred from homology"/>
<evidence type="ECO:0000256" key="8">
    <source>
        <dbReference type="ARBA" id="ARBA00023239"/>
    </source>
</evidence>
<reference evidence="14" key="1">
    <citation type="journal article" date="2019" name="Int. J. Syst. Evol. Microbiol.">
        <title>The Global Catalogue of Microorganisms (GCM) 10K type strain sequencing project: providing services to taxonomists for standard genome sequencing and annotation.</title>
        <authorList>
            <consortium name="The Broad Institute Genomics Platform"/>
            <consortium name="The Broad Institute Genome Sequencing Center for Infectious Disease"/>
            <person name="Wu L."/>
            <person name="Ma J."/>
        </authorList>
    </citation>
    <scope>NUCLEOTIDE SEQUENCE [LARGE SCALE GENOMIC DNA]</scope>
    <source>
        <strain evidence="14">CCM 7491</strain>
    </source>
</reference>
<evidence type="ECO:0000259" key="12">
    <source>
        <dbReference type="Pfam" id="PF02737"/>
    </source>
</evidence>
<dbReference type="PANTHER" id="PTHR43612:SF3">
    <property type="entry name" value="TRIFUNCTIONAL ENZYME SUBUNIT ALPHA, MITOCHONDRIAL"/>
    <property type="match status" value="1"/>
</dbReference>
<evidence type="ECO:0000313" key="14">
    <source>
        <dbReference type="Proteomes" id="UP001595681"/>
    </source>
</evidence>
<keyword evidence="3" id="KW-0276">Fatty acid metabolism</keyword>
<keyword evidence="7" id="KW-0443">Lipid metabolism</keyword>
<evidence type="ECO:0000256" key="1">
    <source>
        <dbReference type="ARBA" id="ARBA00005005"/>
    </source>
</evidence>
<keyword evidence="6" id="KW-0520">NAD</keyword>